<dbReference type="EMBL" id="JBAWTH010000222">
    <property type="protein sequence ID" value="KAL2272658.1"/>
    <property type="molecule type" value="Genomic_DNA"/>
</dbReference>
<feature type="domain" description="Rhodopsin" evidence="7">
    <location>
        <begin position="29"/>
        <end position="262"/>
    </location>
</feature>
<feature type="transmembrane region" description="Helical" evidence="6">
    <location>
        <begin position="203"/>
        <end position="223"/>
    </location>
</feature>
<feature type="transmembrane region" description="Helical" evidence="6">
    <location>
        <begin position="45"/>
        <end position="63"/>
    </location>
</feature>
<evidence type="ECO:0000256" key="4">
    <source>
        <dbReference type="ARBA" id="ARBA00023136"/>
    </source>
</evidence>
<evidence type="ECO:0000256" key="5">
    <source>
        <dbReference type="ARBA" id="ARBA00038359"/>
    </source>
</evidence>
<reference evidence="8 9" key="1">
    <citation type="submission" date="2024-03" db="EMBL/GenBank/DDBJ databases">
        <title>A high-quality draft genome sequence of Diaporthe vaccinii, a causative agent of upright dieback and viscid rot disease in cranberry plants.</title>
        <authorList>
            <person name="Sarrasin M."/>
            <person name="Lang B.F."/>
            <person name="Burger G."/>
        </authorList>
    </citation>
    <scope>NUCLEOTIDE SEQUENCE [LARGE SCALE GENOMIC DNA]</scope>
    <source>
        <strain evidence="8 9">IS7</strain>
    </source>
</reference>
<keyword evidence="3 6" id="KW-1133">Transmembrane helix</keyword>
<proteinExistence type="inferred from homology"/>
<accession>A0ABR4DQR2</accession>
<feature type="transmembrane region" description="Helical" evidence="6">
    <location>
        <begin position="235"/>
        <end position="258"/>
    </location>
</feature>
<dbReference type="PANTHER" id="PTHR33048:SF146">
    <property type="entry name" value="INTEGRAL MEMBRANE PROTEIN"/>
    <property type="match status" value="1"/>
</dbReference>
<dbReference type="Proteomes" id="UP001600888">
    <property type="component" value="Unassembled WGS sequence"/>
</dbReference>
<dbReference type="Pfam" id="PF20684">
    <property type="entry name" value="Fung_rhodopsin"/>
    <property type="match status" value="1"/>
</dbReference>
<organism evidence="8 9">
    <name type="scientific">Diaporthe vaccinii</name>
    <dbReference type="NCBI Taxonomy" id="105482"/>
    <lineage>
        <taxon>Eukaryota</taxon>
        <taxon>Fungi</taxon>
        <taxon>Dikarya</taxon>
        <taxon>Ascomycota</taxon>
        <taxon>Pezizomycotina</taxon>
        <taxon>Sordariomycetes</taxon>
        <taxon>Sordariomycetidae</taxon>
        <taxon>Diaporthales</taxon>
        <taxon>Diaporthaceae</taxon>
        <taxon>Diaporthe</taxon>
        <taxon>Diaporthe eres species complex</taxon>
    </lineage>
</organism>
<feature type="transmembrane region" description="Helical" evidence="6">
    <location>
        <begin position="119"/>
        <end position="140"/>
    </location>
</feature>
<evidence type="ECO:0000259" key="7">
    <source>
        <dbReference type="Pfam" id="PF20684"/>
    </source>
</evidence>
<evidence type="ECO:0000256" key="6">
    <source>
        <dbReference type="SAM" id="Phobius"/>
    </source>
</evidence>
<feature type="transmembrane region" description="Helical" evidence="6">
    <location>
        <begin position="83"/>
        <end position="107"/>
    </location>
</feature>
<evidence type="ECO:0000256" key="1">
    <source>
        <dbReference type="ARBA" id="ARBA00004141"/>
    </source>
</evidence>
<dbReference type="InterPro" id="IPR052337">
    <property type="entry name" value="SAT4-like"/>
</dbReference>
<evidence type="ECO:0000256" key="3">
    <source>
        <dbReference type="ARBA" id="ARBA00022989"/>
    </source>
</evidence>
<protein>
    <recommendedName>
        <fullName evidence="7">Rhodopsin domain-containing protein</fullName>
    </recommendedName>
</protein>
<comment type="similarity">
    <text evidence="5">Belongs to the SAT4 family.</text>
</comment>
<evidence type="ECO:0000313" key="9">
    <source>
        <dbReference type="Proteomes" id="UP001600888"/>
    </source>
</evidence>
<gene>
    <name evidence="8" type="ORF">FJTKL_06245</name>
</gene>
<comment type="caution">
    <text evidence="8">The sequence shown here is derived from an EMBL/GenBank/DDBJ whole genome shotgun (WGS) entry which is preliminary data.</text>
</comment>
<dbReference type="PANTHER" id="PTHR33048">
    <property type="entry name" value="PTH11-LIKE INTEGRAL MEMBRANE PROTEIN (AFU_ORTHOLOGUE AFUA_5G11245)"/>
    <property type="match status" value="1"/>
</dbReference>
<dbReference type="InterPro" id="IPR049326">
    <property type="entry name" value="Rhodopsin_dom_fungi"/>
</dbReference>
<evidence type="ECO:0000256" key="2">
    <source>
        <dbReference type="ARBA" id="ARBA00022692"/>
    </source>
</evidence>
<keyword evidence="4 6" id="KW-0472">Membrane</keyword>
<sequence>MDMSSGISQEAFLGAGTFLVVFTGLFVCVRLAVSFRLSGSLYLDDYAAIAAVIFLAAFFGLLYELVPLYSDPQFLLKLRLISQLAVASVFMTGLSMWTAKIPILLLLIRIFGIHRWLRITAILTIVLTGCAILAGVAYNANACMPPDTDLGFTPDYLKTCADANTYNGVALGSVSIATDIIIFILPLPVIARLKLETGKKIGLLLVFLAGIGAIVGSAVALNYKVKSLSGAASDIQVAGILTILEYTIAIVSSCVPAIRAFWSGFIVQSELFSRLTSYVSKVSFSTGRSSRKPTDHLNGSSEYINAYSNLEDGHSKKQTLNTASLPLDSFNTRP</sequence>
<comment type="subcellular location">
    <subcellularLocation>
        <location evidence="1">Membrane</location>
        <topology evidence="1">Multi-pass membrane protein</topology>
    </subcellularLocation>
</comment>
<keyword evidence="9" id="KW-1185">Reference proteome</keyword>
<feature type="transmembrane region" description="Helical" evidence="6">
    <location>
        <begin position="12"/>
        <end position="33"/>
    </location>
</feature>
<feature type="transmembrane region" description="Helical" evidence="6">
    <location>
        <begin position="169"/>
        <end position="191"/>
    </location>
</feature>
<evidence type="ECO:0000313" key="8">
    <source>
        <dbReference type="EMBL" id="KAL2272658.1"/>
    </source>
</evidence>
<name>A0ABR4DQR2_9PEZI</name>
<keyword evidence="2 6" id="KW-0812">Transmembrane</keyword>